<comment type="caution">
    <text evidence="3">The sequence shown here is derived from an EMBL/GenBank/DDBJ whole genome shotgun (WGS) entry which is preliminary data.</text>
</comment>
<evidence type="ECO:0000313" key="3">
    <source>
        <dbReference type="EMBL" id="KAJ8928137.1"/>
    </source>
</evidence>
<dbReference type="EMBL" id="JANEYF010005462">
    <property type="protein sequence ID" value="KAJ8928137.1"/>
    <property type="molecule type" value="Genomic_DNA"/>
</dbReference>
<dbReference type="CDD" id="cd00840">
    <property type="entry name" value="MPP_Mre11_N"/>
    <property type="match status" value="1"/>
</dbReference>
<dbReference type="PANTHER" id="PTHR10139:SF1">
    <property type="entry name" value="DOUBLE-STRAND BREAK REPAIR PROTEIN MRE11"/>
    <property type="match status" value="1"/>
</dbReference>
<dbReference type="Proteomes" id="UP001162156">
    <property type="component" value="Unassembled WGS sequence"/>
</dbReference>
<accession>A0AAV8WPQ8</accession>
<dbReference type="GO" id="GO:0007095">
    <property type="term" value="P:mitotic G2 DNA damage checkpoint signaling"/>
    <property type="evidence" value="ECO:0007669"/>
    <property type="project" value="TreeGrafter"/>
</dbReference>
<dbReference type="GO" id="GO:0000723">
    <property type="term" value="P:telomere maintenance"/>
    <property type="evidence" value="ECO:0007669"/>
    <property type="project" value="TreeGrafter"/>
</dbReference>
<evidence type="ECO:0000313" key="4">
    <source>
        <dbReference type="Proteomes" id="UP001162156"/>
    </source>
</evidence>
<dbReference type="GO" id="GO:0031573">
    <property type="term" value="P:mitotic intra-S DNA damage checkpoint signaling"/>
    <property type="evidence" value="ECO:0007669"/>
    <property type="project" value="TreeGrafter"/>
</dbReference>
<gene>
    <name evidence="3" type="ORF">NQ314_019317</name>
</gene>
<dbReference type="GO" id="GO:0030145">
    <property type="term" value="F:manganese ion binding"/>
    <property type="evidence" value="ECO:0007669"/>
    <property type="project" value="InterPro"/>
</dbReference>
<dbReference type="Gene3D" id="3.60.21.10">
    <property type="match status" value="1"/>
</dbReference>
<dbReference type="PANTHER" id="PTHR10139">
    <property type="entry name" value="DOUBLE-STRAND BREAK REPAIR PROTEIN MRE11"/>
    <property type="match status" value="1"/>
</dbReference>
<name>A0AAV8WPQ8_9CUCU</name>
<sequence length="436" mass="49648">MSDTIESDTAESNLTQTRDEEDILNILVATDIHLGFEEKDPIRDSNFIPLTKLLFNDFVLVRLRVFYIKYGLFLLRYCLGDKPVEIEFLSDPAHNFKNLTTPTVNYEDPNLNVSIPVFSIHGNHDDPTGQKQISALDLLSTTGLGQTKLALYGLSHIKDERLGRLFLDKKVKMLAPEKEDEWFNLLIWHQNRATRGVKNFIPDDSLPRFLDLVIWGHEHDCRIAAERKTNDVYVSQPGSSVATSLAPGEAIPKKIVLKNLNEMDEGQRGNALTHSELTMQLVTEKVNDMITKAKNLGRTGRASEKPLIRLNVKYRDERQVFNAIRFGQSYMGKVANPEDMVKCQAIKEPVSDILADRVEDIVLQHFSENDTLKCFPVDSITEAVKKYIDSNDIEAPHIMKETIKKLEETMPEIEEIDQCIVDFKRSKEQNSANFVS</sequence>
<protein>
    <recommendedName>
        <fullName evidence="2">Mre11 DNA-binding domain-containing protein</fullName>
    </recommendedName>
</protein>
<dbReference type="InterPro" id="IPR007281">
    <property type="entry name" value="Mre11_DNA-bd"/>
</dbReference>
<dbReference type="GO" id="GO:0000014">
    <property type="term" value="F:single-stranded DNA endodeoxyribonuclease activity"/>
    <property type="evidence" value="ECO:0007669"/>
    <property type="project" value="TreeGrafter"/>
</dbReference>
<dbReference type="Pfam" id="PF00149">
    <property type="entry name" value="Metallophos"/>
    <property type="match status" value="1"/>
</dbReference>
<dbReference type="AlphaFoldDB" id="A0AAV8WPQ8"/>
<keyword evidence="4" id="KW-1185">Reference proteome</keyword>
<dbReference type="GO" id="GO:0035861">
    <property type="term" value="C:site of double-strand break"/>
    <property type="evidence" value="ECO:0007669"/>
    <property type="project" value="TreeGrafter"/>
</dbReference>
<dbReference type="InterPro" id="IPR029052">
    <property type="entry name" value="Metallo-depent_PP-like"/>
</dbReference>
<keyword evidence="1" id="KW-0378">Hydrolase</keyword>
<organism evidence="3 4">
    <name type="scientific">Rhamnusium bicolor</name>
    <dbReference type="NCBI Taxonomy" id="1586634"/>
    <lineage>
        <taxon>Eukaryota</taxon>
        <taxon>Metazoa</taxon>
        <taxon>Ecdysozoa</taxon>
        <taxon>Arthropoda</taxon>
        <taxon>Hexapoda</taxon>
        <taxon>Insecta</taxon>
        <taxon>Pterygota</taxon>
        <taxon>Neoptera</taxon>
        <taxon>Endopterygota</taxon>
        <taxon>Coleoptera</taxon>
        <taxon>Polyphaga</taxon>
        <taxon>Cucujiformia</taxon>
        <taxon>Chrysomeloidea</taxon>
        <taxon>Cerambycidae</taxon>
        <taxon>Lepturinae</taxon>
        <taxon>Rhagiini</taxon>
        <taxon>Rhamnusium</taxon>
    </lineage>
</organism>
<dbReference type="InterPro" id="IPR041796">
    <property type="entry name" value="Mre11_N"/>
</dbReference>
<dbReference type="GO" id="GO:0006303">
    <property type="term" value="P:double-strand break repair via nonhomologous end joining"/>
    <property type="evidence" value="ECO:0007669"/>
    <property type="project" value="TreeGrafter"/>
</dbReference>
<dbReference type="InterPro" id="IPR004843">
    <property type="entry name" value="Calcineurin-like_PHP"/>
</dbReference>
<feature type="domain" description="Mre11 DNA-binding" evidence="2">
    <location>
        <begin position="249"/>
        <end position="387"/>
    </location>
</feature>
<dbReference type="GO" id="GO:0042138">
    <property type="term" value="P:meiotic DNA double-strand break formation"/>
    <property type="evidence" value="ECO:0007669"/>
    <property type="project" value="TreeGrafter"/>
</dbReference>
<reference evidence="3" key="1">
    <citation type="journal article" date="2023" name="Insect Mol. Biol.">
        <title>Genome sequencing provides insights into the evolution of gene families encoding plant cell wall-degrading enzymes in longhorned beetles.</title>
        <authorList>
            <person name="Shin N.R."/>
            <person name="Okamura Y."/>
            <person name="Kirsch R."/>
            <person name="Pauchet Y."/>
        </authorList>
    </citation>
    <scope>NUCLEOTIDE SEQUENCE</scope>
    <source>
        <strain evidence="3">RBIC_L_NR</strain>
    </source>
</reference>
<dbReference type="GO" id="GO:0097552">
    <property type="term" value="P:mitochondrial double-strand break repair via homologous recombination"/>
    <property type="evidence" value="ECO:0007669"/>
    <property type="project" value="TreeGrafter"/>
</dbReference>
<evidence type="ECO:0000256" key="1">
    <source>
        <dbReference type="ARBA" id="ARBA00022801"/>
    </source>
</evidence>
<dbReference type="SMART" id="SM01347">
    <property type="entry name" value="Mre11_DNA_bind"/>
    <property type="match status" value="1"/>
</dbReference>
<proteinExistence type="predicted"/>
<dbReference type="GO" id="GO:0000724">
    <property type="term" value="P:double-strand break repair via homologous recombination"/>
    <property type="evidence" value="ECO:0007669"/>
    <property type="project" value="TreeGrafter"/>
</dbReference>
<dbReference type="GO" id="GO:0030870">
    <property type="term" value="C:Mre11 complex"/>
    <property type="evidence" value="ECO:0007669"/>
    <property type="project" value="TreeGrafter"/>
</dbReference>
<dbReference type="SUPFAM" id="SSF56300">
    <property type="entry name" value="Metallo-dependent phosphatases"/>
    <property type="match status" value="1"/>
</dbReference>
<evidence type="ECO:0000259" key="2">
    <source>
        <dbReference type="SMART" id="SM01347"/>
    </source>
</evidence>
<dbReference type="Pfam" id="PF04152">
    <property type="entry name" value="Mre11_DNA_bind"/>
    <property type="match status" value="1"/>
</dbReference>